<dbReference type="InterPro" id="IPR001789">
    <property type="entry name" value="Sig_transdc_resp-reg_receiver"/>
</dbReference>
<dbReference type="InterPro" id="IPR050595">
    <property type="entry name" value="Bact_response_regulator"/>
</dbReference>
<evidence type="ECO:0000313" key="6">
    <source>
        <dbReference type="Proteomes" id="UP001069802"/>
    </source>
</evidence>
<evidence type="ECO:0000259" key="4">
    <source>
        <dbReference type="PROSITE" id="PS50110"/>
    </source>
</evidence>
<evidence type="ECO:0000256" key="2">
    <source>
        <dbReference type="PROSITE-ProRule" id="PRU00169"/>
    </source>
</evidence>
<name>A0ABT4LRN5_9PROT</name>
<comment type="caution">
    <text evidence="5">The sequence shown here is derived from an EMBL/GenBank/DDBJ whole genome shotgun (WGS) entry which is preliminary data.</text>
</comment>
<feature type="domain" description="Response regulatory" evidence="4">
    <location>
        <begin position="3"/>
        <end position="121"/>
    </location>
</feature>
<dbReference type="Gene3D" id="3.40.50.2300">
    <property type="match status" value="1"/>
</dbReference>
<keyword evidence="6" id="KW-1185">Reference proteome</keyword>
<sequence length="599" mass="66930">MATILCVEDEDVLREDLVEELTDYGYKVLSARNGAEGFKIVSETKDLDLVLSDISMPVMDGMGLLRKIRESNAPYASTPFVFLSAMSDNKHMIEGKSLGVDDYIIKPVNFDLLLSTIAKQLTKSKSRSAAPPGAPTAPSTVSSQAKPNKPDDRVPNSPTVRALNQNPHPKPSTKPTSVTGSSSPPPAPIAPTMAKSIPQPANSPGARPPSSTQHHVEGMNTQPPPFPDDSRLVAGRFQLLGIDKLKEKVGDKWEHHQRLIHNIMVSVVSKNIGPLDSCRISEDGDMMVCFSQLNEVEARFKLDAIRKEVWIKLLGEEGYKDDLNISTQAFEIKGQAYELEVEEEEYSKAKDPWDIIQKRIEQSAQSTQEKVDIFLQEILERAEIRFTRLQNTAGDNLPLSLASFDDFGQERQQKIEQVIDEADPRRLIIEGAYIGQTTGYMISNLIDMAAAGVIMRLDYQLCTNKKEFDRVLMLLESLPQKSRERLIIALTGLPNNIHLTKISDLMARLRPFCKMGATELQLHMPGDHHFDMLGVTILILDYHEALAMGRHSKSKYIQAIKTIKLKKKRVMVLNAPKGKEKILNSLGGDFIHIRDMELF</sequence>
<protein>
    <submittedName>
        <fullName evidence="5">Response regulator</fullName>
    </submittedName>
</protein>
<evidence type="ECO:0000313" key="5">
    <source>
        <dbReference type="EMBL" id="MCZ4282991.1"/>
    </source>
</evidence>
<dbReference type="PANTHER" id="PTHR44591">
    <property type="entry name" value="STRESS RESPONSE REGULATOR PROTEIN 1"/>
    <property type="match status" value="1"/>
</dbReference>
<feature type="region of interest" description="Disordered" evidence="3">
    <location>
        <begin position="123"/>
        <end position="229"/>
    </location>
</feature>
<dbReference type="PROSITE" id="PS50110">
    <property type="entry name" value="RESPONSE_REGULATORY"/>
    <property type="match status" value="1"/>
</dbReference>
<keyword evidence="1 2" id="KW-0597">Phosphoprotein</keyword>
<feature type="compositionally biased region" description="Polar residues" evidence="3">
    <location>
        <begin position="156"/>
        <end position="166"/>
    </location>
</feature>
<gene>
    <name evidence="5" type="ORF">O4H49_19565</name>
</gene>
<proteinExistence type="predicted"/>
<reference evidence="5" key="1">
    <citation type="submission" date="2022-12" db="EMBL/GenBank/DDBJ databases">
        <title>Bacterial isolates from different developmental stages of Nematostella vectensis.</title>
        <authorList>
            <person name="Fraune S."/>
        </authorList>
    </citation>
    <scope>NUCLEOTIDE SEQUENCE</scope>
    <source>
        <strain evidence="5">G21630-S1</strain>
    </source>
</reference>
<dbReference type="SUPFAM" id="SSF52172">
    <property type="entry name" value="CheY-like"/>
    <property type="match status" value="1"/>
</dbReference>
<dbReference type="Pfam" id="PF00072">
    <property type="entry name" value="Response_reg"/>
    <property type="match status" value="1"/>
</dbReference>
<dbReference type="PANTHER" id="PTHR44591:SF3">
    <property type="entry name" value="RESPONSE REGULATORY DOMAIN-CONTAINING PROTEIN"/>
    <property type="match status" value="1"/>
</dbReference>
<accession>A0ABT4LRN5</accession>
<dbReference type="Proteomes" id="UP001069802">
    <property type="component" value="Unassembled WGS sequence"/>
</dbReference>
<dbReference type="EMBL" id="JAPWGY010000014">
    <property type="protein sequence ID" value="MCZ4282991.1"/>
    <property type="molecule type" value="Genomic_DNA"/>
</dbReference>
<feature type="modified residue" description="4-aspartylphosphate" evidence="2">
    <location>
        <position position="53"/>
    </location>
</feature>
<evidence type="ECO:0000256" key="1">
    <source>
        <dbReference type="ARBA" id="ARBA00022553"/>
    </source>
</evidence>
<organism evidence="5 6">
    <name type="scientific">Kiloniella laminariae</name>
    <dbReference type="NCBI Taxonomy" id="454162"/>
    <lineage>
        <taxon>Bacteria</taxon>
        <taxon>Pseudomonadati</taxon>
        <taxon>Pseudomonadota</taxon>
        <taxon>Alphaproteobacteria</taxon>
        <taxon>Rhodospirillales</taxon>
        <taxon>Kiloniellaceae</taxon>
        <taxon>Kiloniella</taxon>
    </lineage>
</organism>
<feature type="compositionally biased region" description="Low complexity" evidence="3">
    <location>
        <begin position="128"/>
        <end position="143"/>
    </location>
</feature>
<evidence type="ECO:0000256" key="3">
    <source>
        <dbReference type="SAM" id="MobiDB-lite"/>
    </source>
</evidence>
<dbReference type="InterPro" id="IPR011006">
    <property type="entry name" value="CheY-like_superfamily"/>
</dbReference>
<dbReference type="RefSeq" id="WP_269425130.1">
    <property type="nucleotide sequence ID" value="NZ_JAPWGY010000014.1"/>
</dbReference>
<feature type="compositionally biased region" description="Low complexity" evidence="3">
    <location>
        <begin position="173"/>
        <end position="182"/>
    </location>
</feature>
<dbReference type="SMART" id="SM00448">
    <property type="entry name" value="REC"/>
    <property type="match status" value="1"/>
</dbReference>